<gene>
    <name evidence="1" type="ORF">QC763_507900</name>
</gene>
<name>A0ABR0H9X3_9PEZI</name>
<sequence>MGQAIYRPRKTADIASHDKSELGELIDMYHTRQATLVHDKVFALLGMSTTDPPQKTFLDYWVGWDVVLKQVEKSLFGALVWLRYKEMAMYWAK</sequence>
<reference evidence="1 2" key="1">
    <citation type="journal article" date="2023" name="bioRxiv">
        <title>High-quality genome assemblies of four members of thePodospora anserinaspecies complex.</title>
        <authorList>
            <person name="Ament-Velasquez S.L."/>
            <person name="Vogan A.A."/>
            <person name="Wallerman O."/>
            <person name="Hartmann F."/>
            <person name="Gautier V."/>
            <person name="Silar P."/>
            <person name="Giraud T."/>
            <person name="Johannesson H."/>
        </authorList>
    </citation>
    <scope>NUCLEOTIDE SEQUENCE [LARGE SCALE GENOMIC DNA]</scope>
    <source>
        <strain evidence="1 2">CBS 411.78</strain>
    </source>
</reference>
<dbReference type="RefSeq" id="XP_062764783.1">
    <property type="nucleotide sequence ID" value="XM_062913378.1"/>
</dbReference>
<evidence type="ECO:0000313" key="2">
    <source>
        <dbReference type="Proteomes" id="UP001326199"/>
    </source>
</evidence>
<dbReference type="GeneID" id="87933721"/>
<evidence type="ECO:0000313" key="1">
    <source>
        <dbReference type="EMBL" id="KAK4664817.1"/>
    </source>
</evidence>
<comment type="caution">
    <text evidence="1">The sequence shown here is derived from an EMBL/GenBank/DDBJ whole genome shotgun (WGS) entry which is preliminary data.</text>
</comment>
<protein>
    <submittedName>
        <fullName evidence="1">Uncharacterized protein</fullName>
    </submittedName>
</protein>
<accession>A0ABR0H9X3</accession>
<keyword evidence="2" id="KW-1185">Reference proteome</keyword>
<dbReference type="Proteomes" id="UP001326199">
    <property type="component" value="Unassembled WGS sequence"/>
</dbReference>
<dbReference type="EMBL" id="JAFFHB010000006">
    <property type="protein sequence ID" value="KAK4664817.1"/>
    <property type="molecule type" value="Genomic_DNA"/>
</dbReference>
<organism evidence="1 2">
    <name type="scientific">Podospora pseudopauciseta</name>
    <dbReference type="NCBI Taxonomy" id="2093780"/>
    <lineage>
        <taxon>Eukaryota</taxon>
        <taxon>Fungi</taxon>
        <taxon>Dikarya</taxon>
        <taxon>Ascomycota</taxon>
        <taxon>Pezizomycotina</taxon>
        <taxon>Sordariomycetes</taxon>
        <taxon>Sordariomycetidae</taxon>
        <taxon>Sordariales</taxon>
        <taxon>Podosporaceae</taxon>
        <taxon>Podospora</taxon>
    </lineage>
</organism>
<proteinExistence type="predicted"/>